<dbReference type="InterPro" id="IPR006288">
    <property type="entry name" value="TFS"/>
</dbReference>
<feature type="binding site" evidence="8">
    <location>
        <position position="7"/>
    </location>
    <ligand>
        <name>Zn(2+)</name>
        <dbReference type="ChEBI" id="CHEBI:29105"/>
        <label>1</label>
    </ligand>
</feature>
<keyword evidence="5" id="KW-0805">Transcription regulation</keyword>
<feature type="binding site" evidence="8">
    <location>
        <position position="69"/>
    </location>
    <ligand>
        <name>Zn(2+)</name>
        <dbReference type="ChEBI" id="CHEBI:29105"/>
        <label>2</label>
    </ligand>
</feature>
<dbReference type="AlphaFoldDB" id="A0A147JYU5"/>
<dbReference type="InterPro" id="IPR001529">
    <property type="entry name" value="Zn_ribbon_RPB9"/>
</dbReference>
<dbReference type="InterPro" id="IPR001222">
    <property type="entry name" value="Znf_TFIIS"/>
</dbReference>
<evidence type="ECO:0000256" key="8">
    <source>
        <dbReference type="PIRSR" id="PIRSR005586-1"/>
    </source>
</evidence>
<reference evidence="12 13" key="1">
    <citation type="journal article" date="2016" name="Nat. Microbiol.">
        <title>Genomic inference of the metabolism of cosmopolitan subsurface Archaea, Hadesarchaea.</title>
        <authorList>
            <person name="Baker B.J."/>
            <person name="Saw J.H."/>
            <person name="Lind A.E."/>
            <person name="Lazar C.S."/>
            <person name="Hinrichs K.-U."/>
            <person name="Teske A.P."/>
            <person name="Ettema T.J."/>
        </authorList>
    </citation>
    <scope>NUCLEOTIDE SEQUENCE [LARGE SCALE GENOMIC DNA]</scope>
</reference>
<feature type="domain" description="TFIIS-type" evidence="11">
    <location>
        <begin position="65"/>
        <end position="105"/>
    </location>
</feature>
<evidence type="ECO:0000256" key="4">
    <source>
        <dbReference type="ARBA" id="ARBA00022833"/>
    </source>
</evidence>
<dbReference type="GO" id="GO:0003676">
    <property type="term" value="F:nucleic acid binding"/>
    <property type="evidence" value="ECO:0007669"/>
    <property type="project" value="InterPro"/>
</dbReference>
<dbReference type="PIRSF" id="PIRSF005586">
    <property type="entry name" value="RNApol_RpoM"/>
    <property type="match status" value="1"/>
</dbReference>
<dbReference type="SMART" id="SM00661">
    <property type="entry name" value="RPOL9"/>
    <property type="match status" value="1"/>
</dbReference>
<evidence type="ECO:0000256" key="3">
    <source>
        <dbReference type="ARBA" id="ARBA00022771"/>
    </source>
</evidence>
<dbReference type="GO" id="GO:0003899">
    <property type="term" value="F:DNA-directed RNA polymerase activity"/>
    <property type="evidence" value="ECO:0007669"/>
    <property type="project" value="InterPro"/>
</dbReference>
<dbReference type="Pfam" id="PF02150">
    <property type="entry name" value="Zn_ribbon_RPB9"/>
    <property type="match status" value="1"/>
</dbReference>
<evidence type="ECO:0000313" key="12">
    <source>
        <dbReference type="EMBL" id="KUO41759.1"/>
    </source>
</evidence>
<feature type="binding site" evidence="8">
    <location>
        <position position="72"/>
    </location>
    <ligand>
        <name>Zn(2+)</name>
        <dbReference type="ChEBI" id="CHEBI:29105"/>
        <label>2</label>
    </ligand>
</feature>
<feature type="binding site" evidence="8">
    <location>
        <position position="100"/>
    </location>
    <ligand>
        <name>Zn(2+)</name>
        <dbReference type="ChEBI" id="CHEBI:29105"/>
        <label>2</label>
    </ligand>
</feature>
<keyword evidence="12" id="KW-0240">DNA-directed RNA polymerase</keyword>
<dbReference type="PROSITE" id="PS00466">
    <property type="entry name" value="ZF_TFIIS_1"/>
    <property type="match status" value="1"/>
</dbReference>
<keyword evidence="3 9" id="KW-0863">Zinc-finger</keyword>
<keyword evidence="2 8" id="KW-0479">Metal-binding</keyword>
<feature type="binding site" evidence="8">
    <location>
        <position position="24"/>
    </location>
    <ligand>
        <name>Zn(2+)</name>
        <dbReference type="ChEBI" id="CHEBI:29105"/>
        <label>1</label>
    </ligand>
</feature>
<evidence type="ECO:0000313" key="13">
    <source>
        <dbReference type="Proteomes" id="UP000074294"/>
    </source>
</evidence>
<feature type="binding site" evidence="8">
    <location>
        <position position="27"/>
    </location>
    <ligand>
        <name>Zn(2+)</name>
        <dbReference type="ChEBI" id="CHEBI:29105"/>
        <label>1</label>
    </ligand>
</feature>
<dbReference type="InterPro" id="IPR012164">
    <property type="entry name" value="Rpa12/Rpb9/Rpc10/TFS"/>
</dbReference>
<dbReference type="GO" id="GO:0000428">
    <property type="term" value="C:DNA-directed RNA polymerase complex"/>
    <property type="evidence" value="ECO:0007669"/>
    <property type="project" value="UniProtKB-KW"/>
</dbReference>
<feature type="zinc finger region" description="C4-type" evidence="9">
    <location>
        <begin position="4"/>
        <end position="27"/>
    </location>
</feature>
<dbReference type="NCBIfam" id="TIGR01384">
    <property type="entry name" value="TFS_arch"/>
    <property type="match status" value="1"/>
</dbReference>
<dbReference type="GO" id="GO:0008270">
    <property type="term" value="F:zinc ion binding"/>
    <property type="evidence" value="ECO:0007669"/>
    <property type="project" value="UniProtKB-KW"/>
</dbReference>
<keyword evidence="7 10" id="KW-0804">Transcription</keyword>
<dbReference type="GO" id="GO:0006351">
    <property type="term" value="P:DNA-templated transcription"/>
    <property type="evidence" value="ECO:0007669"/>
    <property type="project" value="InterPro"/>
</dbReference>
<dbReference type="SMART" id="SM00440">
    <property type="entry name" value="ZnF_C2C2"/>
    <property type="match status" value="1"/>
</dbReference>
<dbReference type="PANTHER" id="PTHR11239:SF12">
    <property type="entry name" value="DNA-DIRECTED RNA POLYMERASE III SUBUNIT RPC10"/>
    <property type="match status" value="1"/>
</dbReference>
<dbReference type="SUPFAM" id="SSF57783">
    <property type="entry name" value="Zinc beta-ribbon"/>
    <property type="match status" value="2"/>
</dbReference>
<comment type="caution">
    <text evidence="12">The sequence shown here is derived from an EMBL/GenBank/DDBJ whole genome shotgun (WGS) entry which is preliminary data.</text>
</comment>
<dbReference type="Pfam" id="PF01096">
    <property type="entry name" value="Zn_ribbon_TFIIS"/>
    <property type="match status" value="1"/>
</dbReference>
<organism evidence="12 13">
    <name type="scientific">Hadarchaeum yellowstonense</name>
    <dbReference type="NCBI Taxonomy" id="1776334"/>
    <lineage>
        <taxon>Archaea</taxon>
        <taxon>Methanobacteriati</taxon>
        <taxon>Candidatus Hadarchaeota</taxon>
        <taxon>Candidatus Hadarchaeia</taxon>
        <taxon>Candidatus Hadarchaeales</taxon>
        <taxon>Candidatus Hadarchaeaceae</taxon>
        <taxon>Candidatus Hadarchaeum</taxon>
    </lineage>
</organism>
<evidence type="ECO:0000256" key="5">
    <source>
        <dbReference type="ARBA" id="ARBA00023015"/>
    </source>
</evidence>
<evidence type="ECO:0000256" key="1">
    <source>
        <dbReference type="ARBA" id="ARBA00018272"/>
    </source>
</evidence>
<sequence>MQFCPKCGRLMLPKKEKDRVVLVCSSCGHVVREEKVEGYSVVKRGTAAEDIVVVEDEVKTGLPTAKVRCPGCGHDRAYWWMRQTRSADEPTTRFYRCAKCGKVWREYT</sequence>
<protein>
    <recommendedName>
        <fullName evidence="1">Transcription factor S</fullName>
    </recommendedName>
    <alternativeName>
        <fullName evidence="6">Transcription elongation factor IIS/RNA polymerase subunit homolog</fullName>
    </alternativeName>
</protein>
<evidence type="ECO:0000256" key="2">
    <source>
        <dbReference type="ARBA" id="ARBA00022723"/>
    </source>
</evidence>
<feature type="binding site" evidence="8">
    <location>
        <position position="97"/>
    </location>
    <ligand>
        <name>Zn(2+)</name>
        <dbReference type="ChEBI" id="CHEBI:29105"/>
        <label>2</label>
    </ligand>
</feature>
<evidence type="ECO:0000256" key="9">
    <source>
        <dbReference type="PIRSR" id="PIRSR005586-2"/>
    </source>
</evidence>
<dbReference type="CDD" id="cd10511">
    <property type="entry name" value="Zn-ribbon_TFS"/>
    <property type="match status" value="1"/>
</dbReference>
<evidence type="ECO:0000256" key="7">
    <source>
        <dbReference type="PIRNR" id="PIRNR005586"/>
    </source>
</evidence>
<comment type="similarity">
    <text evidence="7 10">Belongs to the archaeal rpoM/eukaryotic RPA12/RPB9/RPC11 RNA polymerase family.</text>
</comment>
<dbReference type="EMBL" id="LQMQ01000014">
    <property type="protein sequence ID" value="KUO41759.1"/>
    <property type="molecule type" value="Genomic_DNA"/>
</dbReference>
<dbReference type="PANTHER" id="PTHR11239">
    <property type="entry name" value="DNA-DIRECTED RNA POLYMERASE"/>
    <property type="match status" value="1"/>
</dbReference>
<evidence type="ECO:0000259" key="11">
    <source>
        <dbReference type="PROSITE" id="PS51133"/>
    </source>
</evidence>
<dbReference type="Proteomes" id="UP000074294">
    <property type="component" value="Unassembled WGS sequence"/>
</dbReference>
<dbReference type="GO" id="GO:0006355">
    <property type="term" value="P:regulation of DNA-templated transcription"/>
    <property type="evidence" value="ECO:0007669"/>
    <property type="project" value="InterPro"/>
</dbReference>
<gene>
    <name evidence="12" type="ORF">APZ16_00340</name>
</gene>
<keyword evidence="4 8" id="KW-0862">Zinc</keyword>
<dbReference type="STRING" id="1776334.APZ16_00340"/>
<feature type="binding site" evidence="8">
    <location>
        <position position="4"/>
    </location>
    <ligand>
        <name>Zn(2+)</name>
        <dbReference type="ChEBI" id="CHEBI:29105"/>
        <label>1</label>
    </ligand>
</feature>
<accession>A0A147JYU5</accession>
<evidence type="ECO:0000256" key="6">
    <source>
        <dbReference type="ARBA" id="ARBA00032962"/>
    </source>
</evidence>
<dbReference type="Gene3D" id="2.20.25.10">
    <property type="match status" value="2"/>
</dbReference>
<dbReference type="PROSITE" id="PS51133">
    <property type="entry name" value="ZF_TFIIS_2"/>
    <property type="match status" value="1"/>
</dbReference>
<proteinExistence type="inferred from homology"/>
<name>A0A147JYU5_HADYE</name>
<evidence type="ECO:0000256" key="10">
    <source>
        <dbReference type="RuleBase" id="RU003474"/>
    </source>
</evidence>